<organism evidence="1 2">
    <name type="scientific">Xylaria curta</name>
    <dbReference type="NCBI Taxonomy" id="42375"/>
    <lineage>
        <taxon>Eukaryota</taxon>
        <taxon>Fungi</taxon>
        <taxon>Dikarya</taxon>
        <taxon>Ascomycota</taxon>
        <taxon>Pezizomycotina</taxon>
        <taxon>Sordariomycetes</taxon>
        <taxon>Xylariomycetidae</taxon>
        <taxon>Xylariales</taxon>
        <taxon>Xylariaceae</taxon>
        <taxon>Xylaria</taxon>
    </lineage>
</organism>
<evidence type="ECO:0000313" key="2">
    <source>
        <dbReference type="Proteomes" id="UP001143856"/>
    </source>
</evidence>
<comment type="caution">
    <text evidence="1">The sequence shown here is derived from an EMBL/GenBank/DDBJ whole genome shotgun (WGS) entry which is preliminary data.</text>
</comment>
<gene>
    <name evidence="1" type="ORF">NUW58_g8145</name>
</gene>
<accession>A0ACC1NBP2</accession>
<dbReference type="Proteomes" id="UP001143856">
    <property type="component" value="Unassembled WGS sequence"/>
</dbReference>
<keyword evidence="2" id="KW-1185">Reference proteome</keyword>
<evidence type="ECO:0000313" key="1">
    <source>
        <dbReference type="EMBL" id="KAJ2976208.1"/>
    </source>
</evidence>
<sequence length="131" mass="14719">MEAFGTLVREMDSAELKSVYSTMCEKGSGSTSTWTSLWRIGIYTPVNPKILNTLPLSELAILREQRPEHGTSACVQALIENLPAALARDIEHREDAHFEGLAHLPQHLAFELQLDVHLEDAEHARYLQRPS</sequence>
<protein>
    <submittedName>
        <fullName evidence="1">Uncharacterized protein</fullName>
    </submittedName>
</protein>
<reference evidence="1" key="1">
    <citation type="submission" date="2022-10" db="EMBL/GenBank/DDBJ databases">
        <title>Genome Sequence of Xylaria curta.</title>
        <authorList>
            <person name="Buettner E."/>
        </authorList>
    </citation>
    <scope>NUCLEOTIDE SEQUENCE</scope>
    <source>
        <strain evidence="1">Babe10</strain>
    </source>
</reference>
<dbReference type="EMBL" id="JAPDGR010002359">
    <property type="protein sequence ID" value="KAJ2976208.1"/>
    <property type="molecule type" value="Genomic_DNA"/>
</dbReference>
<proteinExistence type="predicted"/>
<name>A0ACC1NBP2_9PEZI</name>